<sequence>MSRIHYSTHRVASRVCKRWRDLLRSRDFYYLRKQTKKTHKAACLVQSLPAQTGADGKPVRSQSYGVSVYDPVSGTWNRVEPVPKYPDGLPFFCQVTSSEGKIVVMGGWDPASYDPVCHVFVYEFTTRRWRQGKDMPRNMSFFASGELNGRIIVAGGHDESKNALNSAWMYDVDRDEWTELTRMSQERDECEGVVIGSQFMVVSGYKTESQGGFEGSAELYELGTGEWRRVEDTWRVGECPRGCAGLGKEGKLFCWGEFDSGIRVGTCGVQGGEWTFVCGSSYQGGPQGFYLVEGQNSKLKRIDVPNEFSGFVQSGCCVEI</sequence>
<comment type="caution">
    <text evidence="1">The sequence shown here is derived from an EMBL/GenBank/DDBJ whole genome shotgun (WGS) entry which is preliminary data.</text>
</comment>
<dbReference type="GO" id="GO:2000762">
    <property type="term" value="P:regulation of phenylpropanoid metabolic process"/>
    <property type="evidence" value="ECO:0007669"/>
    <property type="project" value="InterPro"/>
</dbReference>
<name>A0A1Q3D0W8_CEPFO</name>
<dbReference type="FunCoup" id="A0A1Q3D0W8">
    <property type="interactions" value="15"/>
</dbReference>
<evidence type="ECO:0000313" key="1">
    <source>
        <dbReference type="EMBL" id="GAV86137.1"/>
    </source>
</evidence>
<dbReference type="SUPFAM" id="SSF117281">
    <property type="entry name" value="Kelch motif"/>
    <property type="match status" value="1"/>
</dbReference>
<dbReference type="InParanoid" id="A0A1Q3D0W8"/>
<proteinExistence type="predicted"/>
<dbReference type="EMBL" id="BDDD01003806">
    <property type="protein sequence ID" value="GAV86137.1"/>
    <property type="molecule type" value="Genomic_DNA"/>
</dbReference>
<dbReference type="InterPro" id="IPR015915">
    <property type="entry name" value="Kelch-typ_b-propeller"/>
</dbReference>
<keyword evidence="2" id="KW-1185">Reference proteome</keyword>
<organism evidence="1 2">
    <name type="scientific">Cephalotus follicularis</name>
    <name type="common">Albany pitcher plant</name>
    <dbReference type="NCBI Taxonomy" id="3775"/>
    <lineage>
        <taxon>Eukaryota</taxon>
        <taxon>Viridiplantae</taxon>
        <taxon>Streptophyta</taxon>
        <taxon>Embryophyta</taxon>
        <taxon>Tracheophyta</taxon>
        <taxon>Spermatophyta</taxon>
        <taxon>Magnoliopsida</taxon>
        <taxon>eudicotyledons</taxon>
        <taxon>Gunneridae</taxon>
        <taxon>Pentapetalae</taxon>
        <taxon>rosids</taxon>
        <taxon>fabids</taxon>
        <taxon>Oxalidales</taxon>
        <taxon>Cephalotaceae</taxon>
        <taxon>Cephalotus</taxon>
    </lineage>
</organism>
<dbReference type="InterPro" id="IPR006652">
    <property type="entry name" value="Kelch_1"/>
</dbReference>
<dbReference type="OrthoDB" id="191037at2759"/>
<dbReference type="STRING" id="3775.A0A1Q3D0W8"/>
<protein>
    <submittedName>
        <fullName evidence="1">Kelch_1 domain-containing protein</fullName>
    </submittedName>
</protein>
<accession>A0A1Q3D0W8</accession>
<dbReference type="InterPro" id="IPR044595">
    <property type="entry name" value="KMD1-4"/>
</dbReference>
<dbReference type="Proteomes" id="UP000187406">
    <property type="component" value="Unassembled WGS sequence"/>
</dbReference>
<dbReference type="SMART" id="SM00612">
    <property type="entry name" value="Kelch"/>
    <property type="match status" value="2"/>
</dbReference>
<dbReference type="Gene3D" id="2.120.10.80">
    <property type="entry name" value="Kelch-type beta propeller"/>
    <property type="match status" value="1"/>
</dbReference>
<dbReference type="PANTHER" id="PTHR46407">
    <property type="entry name" value="OS02G0208700 PROTEIN"/>
    <property type="match status" value="1"/>
</dbReference>
<gene>
    <name evidence="1" type="ORF">CFOL_v3_29570</name>
</gene>
<evidence type="ECO:0000313" key="2">
    <source>
        <dbReference type="Proteomes" id="UP000187406"/>
    </source>
</evidence>
<dbReference type="PANTHER" id="PTHR46407:SF4">
    <property type="entry name" value="F-BOX DOMAIN-CONTAINING PROTEIN"/>
    <property type="match status" value="1"/>
</dbReference>
<dbReference type="AlphaFoldDB" id="A0A1Q3D0W8"/>
<dbReference type="Pfam" id="PF01344">
    <property type="entry name" value="Kelch_1"/>
    <property type="match status" value="2"/>
</dbReference>
<dbReference type="GO" id="GO:0080037">
    <property type="term" value="P:negative regulation of cytokinin-activated signaling pathway"/>
    <property type="evidence" value="ECO:0007669"/>
    <property type="project" value="InterPro"/>
</dbReference>
<reference evidence="2" key="1">
    <citation type="submission" date="2016-04" db="EMBL/GenBank/DDBJ databases">
        <title>Cephalotus genome sequencing.</title>
        <authorList>
            <person name="Fukushima K."/>
            <person name="Hasebe M."/>
            <person name="Fang X."/>
        </authorList>
    </citation>
    <scope>NUCLEOTIDE SEQUENCE [LARGE SCALE GENOMIC DNA]</scope>
    <source>
        <strain evidence="2">cv. St1</strain>
    </source>
</reference>